<gene>
    <name evidence="2" type="ORF">VTL71DRAFT_13385</name>
</gene>
<dbReference type="Proteomes" id="UP001595075">
    <property type="component" value="Unassembled WGS sequence"/>
</dbReference>
<keyword evidence="3" id="KW-1185">Reference proteome</keyword>
<proteinExistence type="predicted"/>
<evidence type="ECO:0000256" key="1">
    <source>
        <dbReference type="SAM" id="MobiDB-lite"/>
    </source>
</evidence>
<accession>A0ABR4CK51</accession>
<protein>
    <submittedName>
        <fullName evidence="2">Uncharacterized protein</fullName>
    </submittedName>
</protein>
<comment type="caution">
    <text evidence="2">The sequence shown here is derived from an EMBL/GenBank/DDBJ whole genome shotgun (WGS) entry which is preliminary data.</text>
</comment>
<name>A0ABR4CK51_9HELO</name>
<sequence length="121" mass="13509">MSRNSGNDRSLLECLFTQPEEGFGRRARHYELHLGITAHTRKATPATGWDKQERSEARTSTAPMPGQSRVEVAHTMLGERVGECKGSKGIRCKHGEGFTLEIELEQEAVKDFKRQTGELAP</sequence>
<evidence type="ECO:0000313" key="2">
    <source>
        <dbReference type="EMBL" id="KAL2070359.1"/>
    </source>
</evidence>
<organism evidence="2 3">
    <name type="scientific">Oculimacula yallundae</name>
    <dbReference type="NCBI Taxonomy" id="86028"/>
    <lineage>
        <taxon>Eukaryota</taxon>
        <taxon>Fungi</taxon>
        <taxon>Dikarya</taxon>
        <taxon>Ascomycota</taxon>
        <taxon>Pezizomycotina</taxon>
        <taxon>Leotiomycetes</taxon>
        <taxon>Helotiales</taxon>
        <taxon>Ploettnerulaceae</taxon>
        <taxon>Oculimacula</taxon>
    </lineage>
</organism>
<evidence type="ECO:0000313" key="3">
    <source>
        <dbReference type="Proteomes" id="UP001595075"/>
    </source>
</evidence>
<dbReference type="EMBL" id="JAZHXI010000006">
    <property type="protein sequence ID" value="KAL2070359.1"/>
    <property type="molecule type" value="Genomic_DNA"/>
</dbReference>
<feature type="region of interest" description="Disordered" evidence="1">
    <location>
        <begin position="40"/>
        <end position="68"/>
    </location>
</feature>
<reference evidence="2 3" key="1">
    <citation type="journal article" date="2024" name="Commun. Biol.">
        <title>Comparative genomic analysis of thermophilic fungi reveals convergent evolutionary adaptations and gene losses.</title>
        <authorList>
            <person name="Steindorff A.S."/>
            <person name="Aguilar-Pontes M.V."/>
            <person name="Robinson A.J."/>
            <person name="Andreopoulos B."/>
            <person name="LaButti K."/>
            <person name="Kuo A."/>
            <person name="Mondo S."/>
            <person name="Riley R."/>
            <person name="Otillar R."/>
            <person name="Haridas S."/>
            <person name="Lipzen A."/>
            <person name="Grimwood J."/>
            <person name="Schmutz J."/>
            <person name="Clum A."/>
            <person name="Reid I.D."/>
            <person name="Moisan M.C."/>
            <person name="Butler G."/>
            <person name="Nguyen T.T.M."/>
            <person name="Dewar K."/>
            <person name="Conant G."/>
            <person name="Drula E."/>
            <person name="Henrissat B."/>
            <person name="Hansel C."/>
            <person name="Singer S."/>
            <person name="Hutchinson M.I."/>
            <person name="de Vries R.P."/>
            <person name="Natvig D.O."/>
            <person name="Powell A.J."/>
            <person name="Tsang A."/>
            <person name="Grigoriev I.V."/>
        </authorList>
    </citation>
    <scope>NUCLEOTIDE SEQUENCE [LARGE SCALE GENOMIC DNA]</scope>
    <source>
        <strain evidence="2 3">CBS 494.80</strain>
    </source>
</reference>